<feature type="compositionally biased region" description="Polar residues" evidence="1">
    <location>
        <begin position="501"/>
        <end position="520"/>
    </location>
</feature>
<reference evidence="2 3" key="1">
    <citation type="submission" date="2024-05" db="EMBL/GenBank/DDBJ databases">
        <title>Long read based assembly of the Candida bracarensis genome reveals expanded adhesin content.</title>
        <authorList>
            <person name="Marcet-Houben M."/>
            <person name="Ksiezopolska E."/>
            <person name="Gabaldon T."/>
        </authorList>
    </citation>
    <scope>NUCLEOTIDE SEQUENCE [LARGE SCALE GENOMIC DNA]</scope>
    <source>
        <strain evidence="2 3">CBM6</strain>
    </source>
</reference>
<feature type="compositionally biased region" description="Polar residues" evidence="1">
    <location>
        <begin position="1091"/>
        <end position="1105"/>
    </location>
</feature>
<evidence type="ECO:0000313" key="2">
    <source>
        <dbReference type="EMBL" id="KAL3231505.1"/>
    </source>
</evidence>
<evidence type="ECO:0000313" key="3">
    <source>
        <dbReference type="Proteomes" id="UP001623330"/>
    </source>
</evidence>
<dbReference type="PANTHER" id="PTHR21575:SF12">
    <property type="entry name" value="PROTEIN HID1"/>
    <property type="match status" value="1"/>
</dbReference>
<accession>A0ABR4NSV3</accession>
<dbReference type="Proteomes" id="UP001623330">
    <property type="component" value="Unassembled WGS sequence"/>
</dbReference>
<feature type="region of interest" description="Disordered" evidence="1">
    <location>
        <begin position="1091"/>
        <end position="1113"/>
    </location>
</feature>
<feature type="region of interest" description="Disordered" evidence="1">
    <location>
        <begin position="482"/>
        <end position="520"/>
    </location>
</feature>
<feature type="compositionally biased region" description="Polar residues" evidence="1">
    <location>
        <begin position="1128"/>
        <end position="1146"/>
    </location>
</feature>
<proteinExistence type="predicted"/>
<keyword evidence="3" id="KW-1185">Reference proteome</keyword>
<sequence length="1297" mass="147678">MGNTDSKLNSLYKEHLFKLAKSDSTSLDNTENGVIRLFNSDYSTKELFDIYNNGLKFVNNGDQGHLDGVLNEQLHDPALIDENLFTDYFNDFLRFDLQRFENFNNLITKDELRVIYKNNRENYLNLMRFVIMKIIIIPSLFSSLRNTTQLNKKLTQLLTCIKILTKLVPIYFEGIAGGDRDILWNNNMEALCGEQLSIAETIIAAPTSPVKKSLDKSTDDLSRPLMGRPLGAKLIDACLKLLFIENFTVTTSHSTSQKTGDVTLILWENGINTYETAYYTEYPHLDANRLQIINLLLSLVSSDLYHSVDLRNITTVDSLASENKFLEYIRYEAKEHNIICMTASIINLYCRHASYYKQETTNPYKLILQDHQREQVTSAERQRNETASNTNNISNQMLPELRSKLVLSSIQFLNIIMTKEISKSGKNDDNQINAVMGYLSTLQREFDLKLVLTSIIRVFKLPIDAAIDEESSLFTFSTASPRKKNISSHSRNSSVSEMKRTNSNSSNLSRMDGHNGSSAINSHVENNVASSSLPPIPPLLCQSLVLLVNLMKTNKLMKNQFADKFASKFIVFAIYYLKYYNNNPDYAMTLIPLLNTIALYLTSKPLVLLKMLDTFNPNYYTNKLPNTFKLSSGNINNITYRDFSVIQLTNIANSDIKNNIQPNPILFELLFNLIPVDPLCLNSKDENNNEDLMLLSRKKSSTTTSSLNKNTEKLSYNASLALLQLISKIGSKSYLTSYSNPRFTSSISSTPPYLLSPGFKLDLLALLLRSICIYVVFNFEEALNLIFALARHKNVILQLSENLSAISRAVKPGAINYQGQNRGLNIKDYYRLEELSYSSINFGRHRFGDDPMRRSSSPFGNKTNGYTNSNPDLDSDEQNNSPYLVLNKPVVREHSVDDLTSLSSFRKTSVTNQDYENKDNGEKTYQMLEYVDVTNDPIIALSNEEMYFELRPKWPLGITIKSKVKETSKNELSKSWAGFDSMLLLTKLVKLLLFEFPEISTIKNTDYYSLLGKIFNSKDKIDTMINDNIPLYLKSANNYARKKLCVDDETNFVNYWFYVICWADIFDTHSNPYTKVINDANKTEELLENTGNSIAEPSSPTLERWNSNNSNLSRTNSNNSSFMSYLFQQNQQQSTTPSDSQGISRNNDNHQRHSSNTKKSNNENNSAFSLFKFSWTGFNKNNNDYDIIKEEDDKEDLRSLARKNGTSNKESTMQINHVSALDVSLLKSSIWAGTDIKIFKIEAEEKEEFSLLDMTSTFFKKLKFNNSSTIQNTWDASAYTGSAPLSTVPFAARNPMF</sequence>
<feature type="region of interest" description="Disordered" evidence="1">
    <location>
        <begin position="1128"/>
        <end position="1163"/>
    </location>
</feature>
<dbReference type="EMBL" id="JBEVYD010000007">
    <property type="protein sequence ID" value="KAL3231505.1"/>
    <property type="molecule type" value="Genomic_DNA"/>
</dbReference>
<organism evidence="2 3">
    <name type="scientific">Nakaseomyces bracarensis</name>
    <dbReference type="NCBI Taxonomy" id="273131"/>
    <lineage>
        <taxon>Eukaryota</taxon>
        <taxon>Fungi</taxon>
        <taxon>Dikarya</taxon>
        <taxon>Ascomycota</taxon>
        <taxon>Saccharomycotina</taxon>
        <taxon>Saccharomycetes</taxon>
        <taxon>Saccharomycetales</taxon>
        <taxon>Saccharomycetaceae</taxon>
        <taxon>Nakaseomyces</taxon>
    </lineage>
</organism>
<dbReference type="Pfam" id="PF12722">
    <property type="entry name" value="Hid1"/>
    <property type="match status" value="2"/>
</dbReference>
<gene>
    <name evidence="2" type="ORF">RNJ44_00540</name>
</gene>
<protein>
    <submittedName>
        <fullName evidence="2">Protein ECM30</fullName>
    </submittedName>
</protein>
<feature type="compositionally biased region" description="Polar residues" evidence="1">
    <location>
        <begin position="854"/>
        <end position="881"/>
    </location>
</feature>
<evidence type="ECO:0000256" key="1">
    <source>
        <dbReference type="SAM" id="MobiDB-lite"/>
    </source>
</evidence>
<name>A0ABR4NSV3_9SACH</name>
<comment type="caution">
    <text evidence="2">The sequence shown here is derived from an EMBL/GenBank/DDBJ whole genome shotgun (WGS) entry which is preliminary data.</text>
</comment>
<feature type="region of interest" description="Disordered" evidence="1">
    <location>
        <begin position="849"/>
        <end position="881"/>
    </location>
</feature>
<feature type="compositionally biased region" description="Low complexity" evidence="1">
    <location>
        <begin position="487"/>
        <end position="496"/>
    </location>
</feature>
<dbReference type="PANTHER" id="PTHR21575">
    <property type="entry name" value="PROTEIN HID1"/>
    <property type="match status" value="1"/>
</dbReference>
<dbReference type="InterPro" id="IPR026705">
    <property type="entry name" value="Hid-1/Ecm30"/>
</dbReference>